<sequence>MGISPHQENEGAYEQGGPHKDASPMVNPKKESPPEAPHMEGSSRRRDKTISWPRSMRYLYRVRAHSHNKPFLAQEIADLPKMSREGPLETCWATLTPRSKVWADGADT</sequence>
<accession>A0A427AX03</accession>
<protein>
    <submittedName>
        <fullName evidence="2">Uncharacterized protein</fullName>
    </submittedName>
</protein>
<dbReference type="Proteomes" id="UP000287651">
    <property type="component" value="Unassembled WGS sequence"/>
</dbReference>
<evidence type="ECO:0000313" key="2">
    <source>
        <dbReference type="EMBL" id="RRT80761.1"/>
    </source>
</evidence>
<evidence type="ECO:0000256" key="1">
    <source>
        <dbReference type="SAM" id="MobiDB-lite"/>
    </source>
</evidence>
<comment type="caution">
    <text evidence="2">The sequence shown here is derived from an EMBL/GenBank/DDBJ whole genome shotgun (WGS) entry which is preliminary data.</text>
</comment>
<reference evidence="2 3" key="1">
    <citation type="journal article" date="2014" name="Agronomy (Basel)">
        <title>A Draft Genome Sequence for Ensete ventricosum, the Drought-Tolerant Tree Against Hunger.</title>
        <authorList>
            <person name="Harrison J."/>
            <person name="Moore K.A."/>
            <person name="Paszkiewicz K."/>
            <person name="Jones T."/>
            <person name="Grant M."/>
            <person name="Ambacheew D."/>
            <person name="Muzemil S."/>
            <person name="Studholme D.J."/>
        </authorList>
    </citation>
    <scope>NUCLEOTIDE SEQUENCE [LARGE SCALE GENOMIC DNA]</scope>
</reference>
<name>A0A427AX03_ENSVE</name>
<dbReference type="AlphaFoldDB" id="A0A427AX03"/>
<proteinExistence type="predicted"/>
<gene>
    <name evidence="2" type="ORF">B296_00003242</name>
</gene>
<feature type="compositionally biased region" description="Basic and acidic residues" evidence="1">
    <location>
        <begin position="17"/>
        <end position="44"/>
    </location>
</feature>
<organism evidence="2 3">
    <name type="scientific">Ensete ventricosum</name>
    <name type="common">Abyssinian banana</name>
    <name type="synonym">Musa ensete</name>
    <dbReference type="NCBI Taxonomy" id="4639"/>
    <lineage>
        <taxon>Eukaryota</taxon>
        <taxon>Viridiplantae</taxon>
        <taxon>Streptophyta</taxon>
        <taxon>Embryophyta</taxon>
        <taxon>Tracheophyta</taxon>
        <taxon>Spermatophyta</taxon>
        <taxon>Magnoliopsida</taxon>
        <taxon>Liliopsida</taxon>
        <taxon>Zingiberales</taxon>
        <taxon>Musaceae</taxon>
        <taxon>Ensete</taxon>
    </lineage>
</organism>
<evidence type="ECO:0000313" key="3">
    <source>
        <dbReference type="Proteomes" id="UP000287651"/>
    </source>
</evidence>
<dbReference type="EMBL" id="AMZH03001065">
    <property type="protein sequence ID" value="RRT80761.1"/>
    <property type="molecule type" value="Genomic_DNA"/>
</dbReference>
<feature type="region of interest" description="Disordered" evidence="1">
    <location>
        <begin position="1"/>
        <end position="50"/>
    </location>
</feature>